<evidence type="ECO:0008006" key="24">
    <source>
        <dbReference type="Google" id="ProtNLM"/>
    </source>
</evidence>
<dbReference type="FunFam" id="1.10.510.10:FF:000336">
    <property type="entry name" value="Cysteine-rich receptor-like protein kinase 2"/>
    <property type="match status" value="1"/>
</dbReference>
<keyword evidence="23" id="KW-1185">Reference proteome</keyword>
<evidence type="ECO:0000256" key="11">
    <source>
        <dbReference type="ARBA" id="ARBA00022989"/>
    </source>
</evidence>
<dbReference type="InterPro" id="IPR002902">
    <property type="entry name" value="GNK2"/>
</dbReference>
<dbReference type="PROSITE" id="PS50011">
    <property type="entry name" value="PROTEIN_KINASE_DOM"/>
    <property type="match status" value="1"/>
</dbReference>
<feature type="domain" description="Protein kinase" evidence="20">
    <location>
        <begin position="325"/>
        <end position="609"/>
    </location>
</feature>
<dbReference type="AlphaFoldDB" id="A0A2C9U8V5"/>
<evidence type="ECO:0000256" key="4">
    <source>
        <dbReference type="ARBA" id="ARBA00022679"/>
    </source>
</evidence>
<keyword evidence="7" id="KW-0677">Repeat</keyword>
<evidence type="ECO:0000256" key="12">
    <source>
        <dbReference type="ARBA" id="ARBA00023136"/>
    </source>
</evidence>
<dbReference type="InterPro" id="IPR001245">
    <property type="entry name" value="Ser-Thr/Tyr_kinase_cat_dom"/>
</dbReference>
<reference evidence="23" key="1">
    <citation type="journal article" date="2016" name="Nat. Biotechnol.">
        <title>Sequencing wild and cultivated cassava and related species reveals extensive interspecific hybridization and genetic diversity.</title>
        <authorList>
            <person name="Bredeson J.V."/>
            <person name="Lyons J.B."/>
            <person name="Prochnik S.E."/>
            <person name="Wu G.A."/>
            <person name="Ha C.M."/>
            <person name="Edsinger-Gonzales E."/>
            <person name="Grimwood J."/>
            <person name="Schmutz J."/>
            <person name="Rabbi I.Y."/>
            <person name="Egesi C."/>
            <person name="Nauluvula P."/>
            <person name="Lebot V."/>
            <person name="Ndunguru J."/>
            <person name="Mkamilo G."/>
            <person name="Bart R.S."/>
            <person name="Setter T.L."/>
            <person name="Gleadow R.M."/>
            <person name="Kulakow P."/>
            <person name="Ferguson M.E."/>
            <person name="Rounsley S."/>
            <person name="Rokhsar D.S."/>
        </authorList>
    </citation>
    <scope>NUCLEOTIDE SEQUENCE [LARGE SCALE GENOMIC DNA]</scope>
    <source>
        <strain evidence="23">cv. AM560-2</strain>
    </source>
</reference>
<keyword evidence="12 18" id="KW-0472">Membrane</keyword>
<protein>
    <recommendedName>
        <fullName evidence="24">Cysteine-rich receptor-like protein kinase 42</fullName>
    </recommendedName>
</protein>
<evidence type="ECO:0000256" key="5">
    <source>
        <dbReference type="ARBA" id="ARBA00022692"/>
    </source>
</evidence>
<comment type="catalytic activity">
    <reaction evidence="16">
        <text>L-threonyl-[protein] + ATP = O-phospho-L-threonyl-[protein] + ADP + H(+)</text>
        <dbReference type="Rhea" id="RHEA:46608"/>
        <dbReference type="Rhea" id="RHEA-COMP:11060"/>
        <dbReference type="Rhea" id="RHEA-COMP:11605"/>
        <dbReference type="ChEBI" id="CHEBI:15378"/>
        <dbReference type="ChEBI" id="CHEBI:30013"/>
        <dbReference type="ChEBI" id="CHEBI:30616"/>
        <dbReference type="ChEBI" id="CHEBI:61977"/>
        <dbReference type="ChEBI" id="CHEBI:456216"/>
    </reaction>
</comment>
<evidence type="ECO:0000256" key="15">
    <source>
        <dbReference type="ARBA" id="ARBA00047558"/>
    </source>
</evidence>
<dbReference type="InterPro" id="IPR011009">
    <property type="entry name" value="Kinase-like_dom_sf"/>
</dbReference>
<dbReference type="Pfam" id="PF07714">
    <property type="entry name" value="PK_Tyr_Ser-Thr"/>
    <property type="match status" value="1"/>
</dbReference>
<evidence type="ECO:0000256" key="17">
    <source>
        <dbReference type="SAM" id="MobiDB-lite"/>
    </source>
</evidence>
<dbReference type="Pfam" id="PF01657">
    <property type="entry name" value="Stress-antifung"/>
    <property type="match status" value="2"/>
</dbReference>
<dbReference type="SMART" id="SM00220">
    <property type="entry name" value="S_TKc"/>
    <property type="match status" value="1"/>
</dbReference>
<evidence type="ECO:0000256" key="13">
    <source>
        <dbReference type="ARBA" id="ARBA00023170"/>
    </source>
</evidence>
<keyword evidence="6 19" id="KW-0732">Signal</keyword>
<dbReference type="CDD" id="cd14066">
    <property type="entry name" value="STKc_IRAK"/>
    <property type="match status" value="1"/>
</dbReference>
<dbReference type="EMBL" id="CM004403">
    <property type="protein sequence ID" value="OAY25718.1"/>
    <property type="molecule type" value="Genomic_DNA"/>
</dbReference>
<evidence type="ECO:0000313" key="22">
    <source>
        <dbReference type="EMBL" id="OAY25718.1"/>
    </source>
</evidence>
<evidence type="ECO:0000256" key="2">
    <source>
        <dbReference type="ARBA" id="ARBA00022527"/>
    </source>
</evidence>
<keyword evidence="5 18" id="KW-0812">Transmembrane</keyword>
<evidence type="ECO:0000256" key="19">
    <source>
        <dbReference type="SAM" id="SignalP"/>
    </source>
</evidence>
<comment type="subcellular location">
    <subcellularLocation>
        <location evidence="1">Membrane</location>
        <topology evidence="1">Single-pass membrane protein</topology>
    </subcellularLocation>
</comment>
<feature type="chain" id="PRO_5012700026" description="Cysteine-rich receptor-like protein kinase 42" evidence="19">
    <location>
        <begin position="31"/>
        <end position="664"/>
    </location>
</feature>
<evidence type="ECO:0000313" key="23">
    <source>
        <dbReference type="Proteomes" id="UP000091857"/>
    </source>
</evidence>
<proteinExistence type="predicted"/>
<dbReference type="InterPro" id="IPR052059">
    <property type="entry name" value="CR_Ser/Thr_kinase"/>
</dbReference>
<evidence type="ECO:0000256" key="10">
    <source>
        <dbReference type="ARBA" id="ARBA00022840"/>
    </source>
</evidence>
<dbReference type="InterPro" id="IPR038408">
    <property type="entry name" value="GNK2_sf"/>
</dbReference>
<evidence type="ECO:0000256" key="14">
    <source>
        <dbReference type="ARBA" id="ARBA00023180"/>
    </source>
</evidence>
<dbReference type="Gene3D" id="3.30.430.20">
    <property type="entry name" value="Gnk2 domain, C-X8-C-X2-C motif"/>
    <property type="match status" value="2"/>
</dbReference>
<keyword evidence="13" id="KW-0675">Receptor</keyword>
<gene>
    <name evidence="22" type="ORF">MANES_17G114400v8</name>
</gene>
<keyword evidence="2" id="KW-0723">Serine/threonine-protein kinase</keyword>
<keyword evidence="9" id="KW-0418">Kinase</keyword>
<dbReference type="Gene3D" id="1.10.510.10">
    <property type="entry name" value="Transferase(Phosphotransferase) domain 1"/>
    <property type="match status" value="1"/>
</dbReference>
<evidence type="ECO:0000256" key="9">
    <source>
        <dbReference type="ARBA" id="ARBA00022777"/>
    </source>
</evidence>
<dbReference type="InterPro" id="IPR000719">
    <property type="entry name" value="Prot_kinase_dom"/>
</dbReference>
<keyword evidence="8" id="KW-0547">Nucleotide-binding</keyword>
<keyword evidence="14" id="KW-0325">Glycoprotein</keyword>
<dbReference type="SUPFAM" id="SSF56112">
    <property type="entry name" value="Protein kinase-like (PK-like)"/>
    <property type="match status" value="1"/>
</dbReference>
<keyword evidence="3" id="KW-0597">Phosphoprotein</keyword>
<dbReference type="Gramene" id="Manes.17G114400.1.v8.1">
    <property type="protein sequence ID" value="Manes.17G114400.1.v8.1.CDS"/>
    <property type="gene ID" value="Manes.17G114400.v8.1"/>
</dbReference>
<dbReference type="FunFam" id="3.30.430.20:FF:000029">
    <property type="entry name" value="Cysteine-rich receptor-like protein kinase 42"/>
    <property type="match status" value="1"/>
</dbReference>
<keyword evidence="11 18" id="KW-1133">Transmembrane helix</keyword>
<feature type="domain" description="Gnk2-homologous" evidence="21">
    <location>
        <begin position="146"/>
        <end position="244"/>
    </location>
</feature>
<dbReference type="Proteomes" id="UP000091857">
    <property type="component" value="Chromosome 17"/>
</dbReference>
<dbReference type="PANTHER" id="PTHR47973">
    <property type="entry name" value="CYSTEINE-RICH RECEPTOR-LIKE PROTEIN KINASE 3"/>
    <property type="match status" value="1"/>
</dbReference>
<keyword evidence="4" id="KW-0808">Transferase</keyword>
<feature type="compositionally biased region" description="Low complexity" evidence="17">
    <location>
        <begin position="641"/>
        <end position="655"/>
    </location>
</feature>
<sequence>MHSLTLNSPLLYTTWLFSSFIHSFFSLSLADPRITQSGLFCGNSTRFKDLIPAFVKEMGTLSQLITNAHFATYHLNNSPIPIYALAQCHGDLSQTDCLLCYAASRTKIPRCLPSVSARIYLDGCFLRYDKYNFFQEAVSPSLDSRKCSQEKALGSGDESLKLKFVTNVGYLVANVTHKAVENGGFAAMGIEGVYALAQCWESVGEDGCMECLEKSEKAVKGCLPSKEGRAMNTGCYLRYSTDKFFNHEGELEDAHRFSGLLGVTIGIALAAVALLMLCLLAAYARYRNLLIKKEERINLEKISISFNKSSLNFKYETLEKVTDYFNPSRKIGQGGAGSVFVGTLPNGQTVAVKRLIFNTREWVDEFFNEVNLISGIQHKNLVKLLGCSIEGPESLLVYEYVPNKSLDHFIFGKNRTRILNWKERFNIIVGTAEGLAFLHGGCKERIIHRDIKSSNVLLDENLTPKIADFGLVRRFDADKTHLSTGVAGTIGYMAPEYLIRGQLTEKADVYSFGILVLEIVMGKRCNAFIEDSKSILQTAWQLYRSNRLDEAVDPCLRNDFPVQKASRVLQIGLLCTQASVALRPSMAEVVRMLNTSDCVIPPPNQPPFINATLLEPESFRRFNRTNSFVSNAATKLEVFSHSSSESSSLNSSYRPSRSEELRQE</sequence>
<evidence type="ECO:0000259" key="20">
    <source>
        <dbReference type="PROSITE" id="PS50011"/>
    </source>
</evidence>
<evidence type="ECO:0000259" key="21">
    <source>
        <dbReference type="PROSITE" id="PS51473"/>
    </source>
</evidence>
<dbReference type="InterPro" id="IPR008271">
    <property type="entry name" value="Ser/Thr_kinase_AS"/>
</dbReference>
<dbReference type="OrthoDB" id="1908121at2759"/>
<feature type="region of interest" description="Disordered" evidence="17">
    <location>
        <begin position="641"/>
        <end position="664"/>
    </location>
</feature>
<evidence type="ECO:0000256" key="7">
    <source>
        <dbReference type="ARBA" id="ARBA00022737"/>
    </source>
</evidence>
<organism evidence="22 23">
    <name type="scientific">Manihot esculenta</name>
    <name type="common">Cassava</name>
    <name type="synonym">Jatropha manihot</name>
    <dbReference type="NCBI Taxonomy" id="3983"/>
    <lineage>
        <taxon>Eukaryota</taxon>
        <taxon>Viridiplantae</taxon>
        <taxon>Streptophyta</taxon>
        <taxon>Embryophyta</taxon>
        <taxon>Tracheophyta</taxon>
        <taxon>Spermatophyta</taxon>
        <taxon>Magnoliopsida</taxon>
        <taxon>eudicotyledons</taxon>
        <taxon>Gunneridae</taxon>
        <taxon>Pentapetalae</taxon>
        <taxon>rosids</taxon>
        <taxon>fabids</taxon>
        <taxon>Malpighiales</taxon>
        <taxon>Euphorbiaceae</taxon>
        <taxon>Crotonoideae</taxon>
        <taxon>Manihoteae</taxon>
        <taxon>Manihot</taxon>
    </lineage>
</organism>
<dbReference type="PROSITE" id="PS51473">
    <property type="entry name" value="GNK2"/>
    <property type="match status" value="2"/>
</dbReference>
<dbReference type="CDD" id="cd23509">
    <property type="entry name" value="Gnk2-like"/>
    <property type="match status" value="2"/>
</dbReference>
<evidence type="ECO:0000256" key="8">
    <source>
        <dbReference type="ARBA" id="ARBA00022741"/>
    </source>
</evidence>
<accession>A0A2C9U8V5</accession>
<dbReference type="Gene3D" id="3.30.200.20">
    <property type="entry name" value="Phosphorylase Kinase, domain 1"/>
    <property type="match status" value="1"/>
</dbReference>
<comment type="catalytic activity">
    <reaction evidence="15">
        <text>L-seryl-[protein] + ATP = O-phospho-L-seryl-[protein] + ADP + H(+)</text>
        <dbReference type="Rhea" id="RHEA:17989"/>
        <dbReference type="Rhea" id="RHEA-COMP:9863"/>
        <dbReference type="Rhea" id="RHEA-COMP:11604"/>
        <dbReference type="ChEBI" id="CHEBI:15378"/>
        <dbReference type="ChEBI" id="CHEBI:29999"/>
        <dbReference type="ChEBI" id="CHEBI:30616"/>
        <dbReference type="ChEBI" id="CHEBI:83421"/>
        <dbReference type="ChEBI" id="CHEBI:456216"/>
    </reaction>
</comment>
<evidence type="ECO:0000256" key="1">
    <source>
        <dbReference type="ARBA" id="ARBA00004167"/>
    </source>
</evidence>
<feature type="domain" description="Gnk2-homologous" evidence="21">
    <location>
        <begin position="35"/>
        <end position="133"/>
    </location>
</feature>
<dbReference type="GO" id="GO:0005524">
    <property type="term" value="F:ATP binding"/>
    <property type="evidence" value="ECO:0007669"/>
    <property type="project" value="UniProtKB-KW"/>
</dbReference>
<evidence type="ECO:0000256" key="6">
    <source>
        <dbReference type="ARBA" id="ARBA00022729"/>
    </source>
</evidence>
<dbReference type="FunFam" id="3.30.430.20:FF:000015">
    <property type="entry name" value="Cysteine-rich receptor-like protein kinase 3"/>
    <property type="match status" value="1"/>
</dbReference>
<dbReference type="GO" id="GO:0004674">
    <property type="term" value="F:protein serine/threonine kinase activity"/>
    <property type="evidence" value="ECO:0000318"/>
    <property type="project" value="GO_Central"/>
</dbReference>
<evidence type="ECO:0000256" key="18">
    <source>
        <dbReference type="SAM" id="Phobius"/>
    </source>
</evidence>
<comment type="caution">
    <text evidence="22">The sequence shown here is derived from an EMBL/GenBank/DDBJ whole genome shotgun (WGS) entry which is preliminary data.</text>
</comment>
<dbReference type="GO" id="GO:0016020">
    <property type="term" value="C:membrane"/>
    <property type="evidence" value="ECO:0007669"/>
    <property type="project" value="UniProtKB-SubCell"/>
</dbReference>
<dbReference type="FunFam" id="3.30.200.20:FF:000177">
    <property type="entry name" value="Cysteine-rich receptor-like protein kinase 2"/>
    <property type="match status" value="1"/>
</dbReference>
<evidence type="ECO:0000256" key="3">
    <source>
        <dbReference type="ARBA" id="ARBA00022553"/>
    </source>
</evidence>
<feature type="signal peptide" evidence="19">
    <location>
        <begin position="1"/>
        <end position="30"/>
    </location>
</feature>
<feature type="transmembrane region" description="Helical" evidence="18">
    <location>
        <begin position="260"/>
        <end position="283"/>
    </location>
</feature>
<keyword evidence="10" id="KW-0067">ATP-binding</keyword>
<name>A0A2C9U8V5_MANES</name>
<evidence type="ECO:0000256" key="16">
    <source>
        <dbReference type="ARBA" id="ARBA00047951"/>
    </source>
</evidence>
<dbReference type="PROSITE" id="PS00108">
    <property type="entry name" value="PROTEIN_KINASE_ST"/>
    <property type="match status" value="1"/>
</dbReference>